<comment type="caution">
    <text evidence="1">The sequence shown here is derived from an EMBL/GenBank/DDBJ whole genome shotgun (WGS) entry which is preliminary data.</text>
</comment>
<evidence type="ECO:0000313" key="2">
    <source>
        <dbReference type="Proteomes" id="UP000028719"/>
    </source>
</evidence>
<keyword evidence="2" id="KW-1185">Reference proteome</keyword>
<sequence length="67" mass="7700">MVDSFGNEKQISFQFNNKKINPIIIGPVSINRAKALHYQSESMLIRTAVGCPFLFLIVQEYKVFFSM</sequence>
<evidence type="ECO:0000313" key="1">
    <source>
        <dbReference type="EMBL" id="KFF23825.1"/>
    </source>
</evidence>
<protein>
    <submittedName>
        <fullName evidence="1">Uncharacterized protein</fullName>
    </submittedName>
</protein>
<reference evidence="1 2" key="1">
    <citation type="submission" date="2014-07" db="EMBL/GenBank/DDBJ databases">
        <title>Genome of Chryseobacterium vrystaatense LMG 22846.</title>
        <authorList>
            <person name="Pipes S.E."/>
            <person name="Stropko S.J."/>
            <person name="Newman J.D."/>
        </authorList>
    </citation>
    <scope>NUCLEOTIDE SEQUENCE [LARGE SCALE GENOMIC DNA]</scope>
    <source>
        <strain evidence="1 2">LMG 22846</strain>
    </source>
</reference>
<proteinExistence type="predicted"/>
<dbReference type="Proteomes" id="UP000028719">
    <property type="component" value="Unassembled WGS sequence"/>
</dbReference>
<gene>
    <name evidence="1" type="ORF">IW16_23350</name>
</gene>
<dbReference type="EMBL" id="JPRI01000011">
    <property type="protein sequence ID" value="KFF23825.1"/>
    <property type="molecule type" value="Genomic_DNA"/>
</dbReference>
<organism evidence="1 2">
    <name type="scientific">Chryseobacterium vrystaatense</name>
    <dbReference type="NCBI Taxonomy" id="307480"/>
    <lineage>
        <taxon>Bacteria</taxon>
        <taxon>Pseudomonadati</taxon>
        <taxon>Bacteroidota</taxon>
        <taxon>Flavobacteriia</taxon>
        <taxon>Flavobacteriales</taxon>
        <taxon>Weeksellaceae</taxon>
        <taxon>Chryseobacterium group</taxon>
        <taxon>Chryseobacterium</taxon>
    </lineage>
</organism>
<accession>A0ABR4UH07</accession>
<name>A0ABR4UH07_9FLAO</name>